<dbReference type="RefSeq" id="XP_062647533.1">
    <property type="nucleotide sequence ID" value="XM_062787312.1"/>
</dbReference>
<evidence type="ECO:0000313" key="2">
    <source>
        <dbReference type="EMBL" id="KAK4123762.1"/>
    </source>
</evidence>
<reference evidence="2" key="1">
    <citation type="journal article" date="2023" name="Mol. Phylogenet. Evol.">
        <title>Genome-scale phylogeny and comparative genomics of the fungal order Sordariales.</title>
        <authorList>
            <person name="Hensen N."/>
            <person name="Bonometti L."/>
            <person name="Westerberg I."/>
            <person name="Brannstrom I.O."/>
            <person name="Guillou S."/>
            <person name="Cros-Aarteil S."/>
            <person name="Calhoun S."/>
            <person name="Haridas S."/>
            <person name="Kuo A."/>
            <person name="Mondo S."/>
            <person name="Pangilinan J."/>
            <person name="Riley R."/>
            <person name="LaButti K."/>
            <person name="Andreopoulos B."/>
            <person name="Lipzen A."/>
            <person name="Chen C."/>
            <person name="Yan M."/>
            <person name="Daum C."/>
            <person name="Ng V."/>
            <person name="Clum A."/>
            <person name="Steindorff A."/>
            <person name="Ohm R.A."/>
            <person name="Martin F."/>
            <person name="Silar P."/>
            <person name="Natvig D.O."/>
            <person name="Lalanne C."/>
            <person name="Gautier V."/>
            <person name="Ament-Velasquez S.L."/>
            <person name="Kruys A."/>
            <person name="Hutchinson M.I."/>
            <person name="Powell A.J."/>
            <person name="Barry K."/>
            <person name="Miller A.N."/>
            <person name="Grigoriev I.V."/>
            <person name="Debuchy R."/>
            <person name="Gladieux P."/>
            <person name="Hiltunen Thoren M."/>
            <person name="Johannesson H."/>
        </authorList>
    </citation>
    <scope>NUCLEOTIDE SEQUENCE</scope>
    <source>
        <strain evidence="2">CBS 731.68</strain>
    </source>
</reference>
<dbReference type="EMBL" id="MU853228">
    <property type="protein sequence ID" value="KAK4123762.1"/>
    <property type="molecule type" value="Genomic_DNA"/>
</dbReference>
<sequence length="114" mass="12379">MTKHVQDELASLQTEGTTESSTPAQRKQLTGPGTCANQKPAGKKGRKEPVNSKPTHAGIRLPCPLRAAEPECYAKITKGCKDSTYDGMRGVNEYIWRYHSWALGVLSAGQLPPV</sequence>
<evidence type="ECO:0000313" key="3">
    <source>
        <dbReference type="Proteomes" id="UP001302602"/>
    </source>
</evidence>
<comment type="caution">
    <text evidence="2">The sequence shown here is derived from an EMBL/GenBank/DDBJ whole genome shotgun (WGS) entry which is preliminary data.</text>
</comment>
<keyword evidence="3" id="KW-1185">Reference proteome</keyword>
<organism evidence="2 3">
    <name type="scientific">Parathielavia appendiculata</name>
    <dbReference type="NCBI Taxonomy" id="2587402"/>
    <lineage>
        <taxon>Eukaryota</taxon>
        <taxon>Fungi</taxon>
        <taxon>Dikarya</taxon>
        <taxon>Ascomycota</taxon>
        <taxon>Pezizomycotina</taxon>
        <taxon>Sordariomycetes</taxon>
        <taxon>Sordariomycetidae</taxon>
        <taxon>Sordariales</taxon>
        <taxon>Chaetomiaceae</taxon>
        <taxon>Parathielavia</taxon>
    </lineage>
</organism>
<evidence type="ECO:0000256" key="1">
    <source>
        <dbReference type="SAM" id="MobiDB-lite"/>
    </source>
</evidence>
<feature type="region of interest" description="Disordered" evidence="1">
    <location>
        <begin position="1"/>
        <end position="61"/>
    </location>
</feature>
<dbReference type="GeneID" id="87824082"/>
<feature type="compositionally biased region" description="Polar residues" evidence="1">
    <location>
        <begin position="11"/>
        <end position="28"/>
    </location>
</feature>
<reference evidence="2" key="2">
    <citation type="submission" date="2023-05" db="EMBL/GenBank/DDBJ databases">
        <authorList>
            <consortium name="Lawrence Berkeley National Laboratory"/>
            <person name="Steindorff A."/>
            <person name="Hensen N."/>
            <person name="Bonometti L."/>
            <person name="Westerberg I."/>
            <person name="Brannstrom I.O."/>
            <person name="Guillou S."/>
            <person name="Cros-Aarteil S."/>
            <person name="Calhoun S."/>
            <person name="Haridas S."/>
            <person name="Kuo A."/>
            <person name="Mondo S."/>
            <person name="Pangilinan J."/>
            <person name="Riley R."/>
            <person name="Labutti K."/>
            <person name="Andreopoulos B."/>
            <person name="Lipzen A."/>
            <person name="Chen C."/>
            <person name="Yanf M."/>
            <person name="Daum C."/>
            <person name="Ng V."/>
            <person name="Clum A."/>
            <person name="Ohm R."/>
            <person name="Martin F."/>
            <person name="Silar P."/>
            <person name="Natvig D."/>
            <person name="Lalanne C."/>
            <person name="Gautier V."/>
            <person name="Ament-Velasquez S.L."/>
            <person name="Kruys A."/>
            <person name="Hutchinson M.I."/>
            <person name="Powell A.J."/>
            <person name="Barry K."/>
            <person name="Miller A.N."/>
            <person name="Grigoriev I.V."/>
            <person name="Debuchy R."/>
            <person name="Gladieux P."/>
            <person name="Thoren M.H."/>
            <person name="Johannesson H."/>
        </authorList>
    </citation>
    <scope>NUCLEOTIDE SEQUENCE</scope>
    <source>
        <strain evidence="2">CBS 731.68</strain>
    </source>
</reference>
<dbReference type="Proteomes" id="UP001302602">
    <property type="component" value="Unassembled WGS sequence"/>
</dbReference>
<gene>
    <name evidence="2" type="ORF">N657DRAFT_424360</name>
</gene>
<protein>
    <submittedName>
        <fullName evidence="2">Uncharacterized protein</fullName>
    </submittedName>
</protein>
<accession>A0AAN6TZU2</accession>
<proteinExistence type="predicted"/>
<name>A0AAN6TZU2_9PEZI</name>
<dbReference type="AlphaFoldDB" id="A0AAN6TZU2"/>